<dbReference type="Proteomes" id="UP000181962">
    <property type="component" value="Chromosome"/>
</dbReference>
<accession>A0A1L3FHH1</accession>
<reference evidence="1 2" key="1">
    <citation type="submission" date="2016-11" db="EMBL/GenBank/DDBJ databases">
        <title>Complete Genome Sequence of Bradyrhizobium sp. strain J5, an isolated from soybean nodule in Hokkaido.</title>
        <authorList>
            <person name="Kanehara K."/>
        </authorList>
    </citation>
    <scope>NUCLEOTIDE SEQUENCE [LARGE SCALE GENOMIC DNA]</scope>
    <source>
        <strain evidence="1 2">J5</strain>
    </source>
</reference>
<dbReference type="AlphaFoldDB" id="A0A1L3FHH1"/>
<name>A0A1L3FHH1_BRAJP</name>
<protein>
    <submittedName>
        <fullName evidence="1">Uncharacterized protein</fullName>
    </submittedName>
</protein>
<sequence>MPAGHRQDETDLRNAAWEVANAPARAAFKSGVARRERGNPNGGRHCHLQGWVNTATVPSAVRWRNPAPVCFRERRGGG</sequence>
<evidence type="ECO:0000313" key="1">
    <source>
        <dbReference type="EMBL" id="APG12743.1"/>
    </source>
</evidence>
<proteinExistence type="predicted"/>
<evidence type="ECO:0000313" key="2">
    <source>
        <dbReference type="Proteomes" id="UP000181962"/>
    </source>
</evidence>
<organism evidence="1 2">
    <name type="scientific">Bradyrhizobium japonicum</name>
    <dbReference type="NCBI Taxonomy" id="375"/>
    <lineage>
        <taxon>Bacteria</taxon>
        <taxon>Pseudomonadati</taxon>
        <taxon>Pseudomonadota</taxon>
        <taxon>Alphaproteobacteria</taxon>
        <taxon>Hyphomicrobiales</taxon>
        <taxon>Nitrobacteraceae</taxon>
        <taxon>Bradyrhizobium</taxon>
    </lineage>
</organism>
<dbReference type="EMBL" id="CP017637">
    <property type="protein sequence ID" value="APG12743.1"/>
    <property type="molecule type" value="Genomic_DNA"/>
</dbReference>
<gene>
    <name evidence="1" type="ORF">BKD09_30825</name>
</gene>